<gene>
    <name evidence="1" type="ORF">BSZ18_01105</name>
</gene>
<accession>A0A1X3G835</accession>
<reference evidence="1 2" key="1">
    <citation type="submission" date="2017-03" db="EMBL/GenBank/DDBJ databases">
        <title>Whole genome sequences of fourteen strains of Bradyrhizobium canariense and one strain of Bradyrhizobium japonicum isolated from Lupinus (Papilionoideae: Genisteae) species in Algeria.</title>
        <authorList>
            <person name="Crovadore J."/>
            <person name="Chekireb D."/>
            <person name="Brachmann A."/>
            <person name="Chablais R."/>
            <person name="Cochard B."/>
            <person name="Lefort F."/>
        </authorList>
    </citation>
    <scope>NUCLEOTIDE SEQUENCE [LARGE SCALE GENOMIC DNA]</scope>
    <source>
        <strain evidence="1 2">UBMA195</strain>
    </source>
</reference>
<dbReference type="RefSeq" id="WP_085357259.1">
    <property type="nucleotide sequence ID" value="NZ_NAFD01000124.1"/>
</dbReference>
<dbReference type="Pfam" id="PF10098">
    <property type="entry name" value="DUF2336"/>
    <property type="match status" value="1"/>
</dbReference>
<evidence type="ECO:0000313" key="2">
    <source>
        <dbReference type="Proteomes" id="UP000193553"/>
    </source>
</evidence>
<dbReference type="Proteomes" id="UP000193553">
    <property type="component" value="Unassembled WGS sequence"/>
</dbReference>
<sequence>MRAPSAADLITELDAAIAKSSSERCARMLWRTTELLADGNHQLQELQVGLLDDVLIRLARRIAPRTLAEFSTTLAELGTAPMKTLRRLASSGDPAIAVPILTKSPALSPADLVAIATSGSEDHLLAIAGRRRIESPVTEAILQRGSSKTCLALIGNSGAEFSGAAYAHLIGRAVEDDEITKALTLRPDTPDMVVRELLSASPRPTIKAATASAPSQVLATAKQPCDAEYAAARPEIISLNRSGKLSDSTVNRFAIRRETANLFTALSVLSGAPIEAIEQVMAESGYEGAVMACRASRLNWQTTLAVLNTRGAGLSPGERVRAQELFETLHLSTSQWSVRWGEISARAHRRTARSAGK</sequence>
<dbReference type="AlphaFoldDB" id="A0A1X3G835"/>
<dbReference type="EMBL" id="NAFI01000118">
    <property type="protein sequence ID" value="OSJ19036.1"/>
    <property type="molecule type" value="Genomic_DNA"/>
</dbReference>
<dbReference type="InterPro" id="IPR019285">
    <property type="entry name" value="DUF2336"/>
</dbReference>
<dbReference type="OrthoDB" id="8478298at2"/>
<proteinExistence type="predicted"/>
<name>A0A1X3G835_9BRAD</name>
<comment type="caution">
    <text evidence="1">The sequence shown here is derived from an EMBL/GenBank/DDBJ whole genome shotgun (WGS) entry which is preliminary data.</text>
</comment>
<evidence type="ECO:0008006" key="3">
    <source>
        <dbReference type="Google" id="ProtNLM"/>
    </source>
</evidence>
<protein>
    <recommendedName>
        <fullName evidence="3">DUF2336 domain-containing protein</fullName>
    </recommendedName>
</protein>
<evidence type="ECO:0000313" key="1">
    <source>
        <dbReference type="EMBL" id="OSJ19036.1"/>
    </source>
</evidence>
<organism evidence="1 2">
    <name type="scientific">Bradyrhizobium canariense</name>
    <dbReference type="NCBI Taxonomy" id="255045"/>
    <lineage>
        <taxon>Bacteria</taxon>
        <taxon>Pseudomonadati</taxon>
        <taxon>Pseudomonadota</taxon>
        <taxon>Alphaproteobacteria</taxon>
        <taxon>Hyphomicrobiales</taxon>
        <taxon>Nitrobacteraceae</taxon>
        <taxon>Bradyrhizobium</taxon>
    </lineage>
</organism>